<feature type="chain" id="PRO_5035933799" description="C-type lectin domain-containing protein" evidence="2">
    <location>
        <begin position="17"/>
        <end position="349"/>
    </location>
</feature>
<keyword evidence="2" id="KW-0732">Signal</keyword>
<feature type="domain" description="C-type lectin" evidence="3">
    <location>
        <begin position="31"/>
        <end position="148"/>
    </location>
</feature>
<keyword evidence="5" id="KW-1185">Reference proteome</keyword>
<dbReference type="CDD" id="cd00041">
    <property type="entry name" value="CUB"/>
    <property type="match status" value="1"/>
</dbReference>
<dbReference type="Pfam" id="PF00431">
    <property type="entry name" value="CUB"/>
    <property type="match status" value="2"/>
</dbReference>
<dbReference type="InterPro" id="IPR050976">
    <property type="entry name" value="Snaclec"/>
</dbReference>
<feature type="signal peptide" evidence="2">
    <location>
        <begin position="1"/>
        <end position="16"/>
    </location>
</feature>
<evidence type="ECO:0000256" key="1">
    <source>
        <dbReference type="ARBA" id="ARBA00023157"/>
    </source>
</evidence>
<sequence>MMLATLLFLVPLVTHAQSEGACPVAFTYIAQLDSCFLSPIQPANWRDAETYCRLFNSHLMFIRSDDEASIVRDFMIHENPSFFSWIGLSWSEKTANFTWTNSERADDYLHFLEGEPSVQGDCIAWVIDENIDGWKAISCDYSQFFMCRMPSNEVNAHWFTAEEATIESPNYPENYDNEEFETYIIKTENGTRVLLNFVEVSTEKSTDIVTVYDGFSTNGRTLARTPLPLKIFTNSYGILTSNNYPSSPDSYLIQNYLVQCIEGHYVIITTKEIRLDSGDRIKFYNGPTESSPKLQIIRQLSADVPRIIKSTKSSMLISYDAGEQISSSNRWKLEYSCAANGNFGEEIII</sequence>
<evidence type="ECO:0000259" key="3">
    <source>
        <dbReference type="PROSITE" id="PS50041"/>
    </source>
</evidence>
<reference evidence="4 5" key="1">
    <citation type="submission" date="2020-04" db="EMBL/GenBank/DDBJ databases">
        <authorList>
            <person name="Laetsch R D."/>
            <person name="Stevens L."/>
            <person name="Kumar S."/>
            <person name="Blaxter L. M."/>
        </authorList>
    </citation>
    <scope>NUCLEOTIDE SEQUENCE [LARGE SCALE GENOMIC DNA]</scope>
</reference>
<dbReference type="Gene3D" id="2.60.120.290">
    <property type="entry name" value="Spermadhesin, CUB domain"/>
    <property type="match status" value="2"/>
</dbReference>
<dbReference type="InterPro" id="IPR001304">
    <property type="entry name" value="C-type_lectin-like"/>
</dbReference>
<dbReference type="SUPFAM" id="SSF49854">
    <property type="entry name" value="Spermadhesin, CUB domain"/>
    <property type="match status" value="2"/>
</dbReference>
<dbReference type="AlphaFoldDB" id="A0A8S1E7I8"/>
<evidence type="ECO:0000256" key="2">
    <source>
        <dbReference type="SAM" id="SignalP"/>
    </source>
</evidence>
<dbReference type="InterPro" id="IPR016186">
    <property type="entry name" value="C-type_lectin-like/link_sf"/>
</dbReference>
<proteinExistence type="predicted"/>
<dbReference type="SMART" id="SM00034">
    <property type="entry name" value="CLECT"/>
    <property type="match status" value="1"/>
</dbReference>
<dbReference type="CDD" id="cd00037">
    <property type="entry name" value="CLECT"/>
    <property type="match status" value="1"/>
</dbReference>
<evidence type="ECO:0000313" key="4">
    <source>
        <dbReference type="EMBL" id="CAB3397491.1"/>
    </source>
</evidence>
<dbReference type="EMBL" id="CADEPM010000001">
    <property type="protein sequence ID" value="CAB3397491.1"/>
    <property type="molecule type" value="Genomic_DNA"/>
</dbReference>
<name>A0A8S1E7I8_9PELO</name>
<accession>A0A8S1E7I8</accession>
<dbReference type="InterPro" id="IPR035914">
    <property type="entry name" value="Sperma_CUB_dom_sf"/>
</dbReference>
<organism evidence="4 5">
    <name type="scientific">Caenorhabditis bovis</name>
    <dbReference type="NCBI Taxonomy" id="2654633"/>
    <lineage>
        <taxon>Eukaryota</taxon>
        <taxon>Metazoa</taxon>
        <taxon>Ecdysozoa</taxon>
        <taxon>Nematoda</taxon>
        <taxon>Chromadorea</taxon>
        <taxon>Rhabditida</taxon>
        <taxon>Rhabditina</taxon>
        <taxon>Rhabditomorpha</taxon>
        <taxon>Rhabditoidea</taxon>
        <taxon>Rhabditidae</taxon>
        <taxon>Peloderinae</taxon>
        <taxon>Caenorhabditis</taxon>
    </lineage>
</organism>
<dbReference type="Gene3D" id="3.10.100.10">
    <property type="entry name" value="Mannose-Binding Protein A, subunit A"/>
    <property type="match status" value="1"/>
</dbReference>
<dbReference type="PANTHER" id="PTHR22991:SF42">
    <property type="entry name" value="C-TYPE LECTIN DOMAIN-CONTAINING PROTEIN"/>
    <property type="match status" value="1"/>
</dbReference>
<dbReference type="SUPFAM" id="SSF56436">
    <property type="entry name" value="C-type lectin-like"/>
    <property type="match status" value="1"/>
</dbReference>
<evidence type="ECO:0000313" key="5">
    <source>
        <dbReference type="Proteomes" id="UP000494206"/>
    </source>
</evidence>
<comment type="caution">
    <text evidence="4">The sequence shown here is derived from an EMBL/GenBank/DDBJ whole genome shotgun (WGS) entry which is preliminary data.</text>
</comment>
<keyword evidence="1" id="KW-1015">Disulfide bond</keyword>
<dbReference type="SMART" id="SM00042">
    <property type="entry name" value="CUB"/>
    <property type="match status" value="1"/>
</dbReference>
<protein>
    <recommendedName>
        <fullName evidence="3">C-type lectin domain-containing protein</fullName>
    </recommendedName>
</protein>
<dbReference type="PROSITE" id="PS50041">
    <property type="entry name" value="C_TYPE_LECTIN_2"/>
    <property type="match status" value="1"/>
</dbReference>
<dbReference type="PANTHER" id="PTHR22991">
    <property type="entry name" value="PROTEIN CBG13490"/>
    <property type="match status" value="1"/>
</dbReference>
<dbReference type="OrthoDB" id="5866178at2759"/>
<dbReference type="Pfam" id="PF00059">
    <property type="entry name" value="Lectin_C"/>
    <property type="match status" value="1"/>
</dbReference>
<gene>
    <name evidence="4" type="ORF">CBOVIS_LOCUS889</name>
</gene>
<dbReference type="Proteomes" id="UP000494206">
    <property type="component" value="Unassembled WGS sequence"/>
</dbReference>
<dbReference type="InterPro" id="IPR016187">
    <property type="entry name" value="CTDL_fold"/>
</dbReference>
<dbReference type="InterPro" id="IPR000859">
    <property type="entry name" value="CUB_dom"/>
</dbReference>